<comment type="caution">
    <text evidence="5">The sequence shown here is derived from an EMBL/GenBank/DDBJ whole genome shotgun (WGS) entry which is preliminary data.</text>
</comment>
<sequence length="416" mass="46013">MTDLQHDELVRELRETIQRQQRELRMHQQELAQTNAGLLALHSEVERQRQRSAFLDEVSRTVSASLRGQEVADALVQLVEREGVASSACVWMLNDHDQVHCEPRTAGTPDAAVNRVLATRQPVMEQDRILAPLTVGPNLMGVLDLRRDEPGFGDDDLAFVTAVATRSAVGLRNANEYERERDLAERLQRTMLPTLEVPPELRMCARYLPAARGVNVGGDWFDAFTRPDGTVVLTVGDVTGHGLEAAVIMGKLQNALRAYALEGHGPAGTLRLTHNLLRGWGSPLLATAVVMDLQLSTGRIRWANAGHLPVFVSGQEGEVRALDRPNAPLMGVPFTFRLTEYEAKIDPGETVLLYTDGLIERRSQSIDDGMDRLAGVFARTKGMDIDAAGDHILRELLGEDEHDDDVCLLLCEWGRD</sequence>
<dbReference type="InterPro" id="IPR029016">
    <property type="entry name" value="GAF-like_dom_sf"/>
</dbReference>
<dbReference type="EMBL" id="JAAXLS010000002">
    <property type="protein sequence ID" value="NKQ52088.1"/>
    <property type="molecule type" value="Genomic_DNA"/>
</dbReference>
<proteinExistence type="predicted"/>
<feature type="domain" description="PPM-type phosphatase" evidence="4">
    <location>
        <begin position="201"/>
        <end position="413"/>
    </location>
</feature>
<feature type="domain" description="GAF" evidence="3">
    <location>
        <begin position="12"/>
        <end position="181"/>
    </location>
</feature>
<evidence type="ECO:0000313" key="5">
    <source>
        <dbReference type="EMBL" id="NKQ52088.1"/>
    </source>
</evidence>
<protein>
    <submittedName>
        <fullName evidence="5">SpoIIE family protein phosphatase</fullName>
    </submittedName>
</protein>
<dbReference type="Gene3D" id="3.30.450.40">
    <property type="match status" value="1"/>
</dbReference>
<dbReference type="PANTHER" id="PTHR43156">
    <property type="entry name" value="STAGE II SPORULATION PROTEIN E-RELATED"/>
    <property type="match status" value="1"/>
</dbReference>
<reference evidence="5 6" key="1">
    <citation type="submission" date="2020-04" db="EMBL/GenBank/DDBJ databases">
        <title>Novel species.</title>
        <authorList>
            <person name="Teo W.F.A."/>
            <person name="Lipun K."/>
            <person name="Srisuk N."/>
            <person name="Duangmal K."/>
        </authorList>
    </citation>
    <scope>NUCLEOTIDE SEQUENCE [LARGE SCALE GENOMIC DNA]</scope>
    <source>
        <strain evidence="5 6">K13G38</strain>
    </source>
</reference>
<feature type="coiled-coil region" evidence="2">
    <location>
        <begin position="10"/>
        <end position="37"/>
    </location>
</feature>
<evidence type="ECO:0000256" key="1">
    <source>
        <dbReference type="ARBA" id="ARBA00022801"/>
    </source>
</evidence>
<dbReference type="PANTHER" id="PTHR43156:SF2">
    <property type="entry name" value="STAGE II SPORULATION PROTEIN E"/>
    <property type="match status" value="1"/>
</dbReference>
<dbReference type="InterPro" id="IPR036457">
    <property type="entry name" value="PPM-type-like_dom_sf"/>
</dbReference>
<dbReference type="InterPro" id="IPR003018">
    <property type="entry name" value="GAF"/>
</dbReference>
<accession>A0ABX1IX66</accession>
<dbReference type="SMART" id="SM00331">
    <property type="entry name" value="PP2C_SIG"/>
    <property type="match status" value="1"/>
</dbReference>
<dbReference type="SUPFAM" id="SSF55781">
    <property type="entry name" value="GAF domain-like"/>
    <property type="match status" value="1"/>
</dbReference>
<evidence type="ECO:0000259" key="3">
    <source>
        <dbReference type="SMART" id="SM00065"/>
    </source>
</evidence>
<name>A0ABX1IX66_9PSEU</name>
<dbReference type="SMART" id="SM00065">
    <property type="entry name" value="GAF"/>
    <property type="match status" value="1"/>
</dbReference>
<evidence type="ECO:0000313" key="6">
    <source>
        <dbReference type="Proteomes" id="UP000715441"/>
    </source>
</evidence>
<evidence type="ECO:0000256" key="2">
    <source>
        <dbReference type="SAM" id="Coils"/>
    </source>
</evidence>
<keyword evidence="2" id="KW-0175">Coiled coil</keyword>
<evidence type="ECO:0000259" key="4">
    <source>
        <dbReference type="SMART" id="SM00331"/>
    </source>
</evidence>
<dbReference type="RefSeq" id="WP_168511636.1">
    <property type="nucleotide sequence ID" value="NZ_JAAXLS010000002.1"/>
</dbReference>
<organism evidence="5 6">
    <name type="scientific">Amycolatopsis acididurans</name>
    <dbReference type="NCBI Taxonomy" id="2724524"/>
    <lineage>
        <taxon>Bacteria</taxon>
        <taxon>Bacillati</taxon>
        <taxon>Actinomycetota</taxon>
        <taxon>Actinomycetes</taxon>
        <taxon>Pseudonocardiales</taxon>
        <taxon>Pseudonocardiaceae</taxon>
        <taxon>Amycolatopsis</taxon>
    </lineage>
</organism>
<dbReference type="InterPro" id="IPR001932">
    <property type="entry name" value="PPM-type_phosphatase-like_dom"/>
</dbReference>
<keyword evidence="6" id="KW-1185">Reference proteome</keyword>
<dbReference type="Proteomes" id="UP000715441">
    <property type="component" value="Unassembled WGS sequence"/>
</dbReference>
<dbReference type="Gene3D" id="3.60.40.10">
    <property type="entry name" value="PPM-type phosphatase domain"/>
    <property type="match status" value="1"/>
</dbReference>
<gene>
    <name evidence="5" type="ORF">HFP15_04250</name>
</gene>
<keyword evidence="1" id="KW-0378">Hydrolase</keyword>
<dbReference type="InterPro" id="IPR052016">
    <property type="entry name" value="Bact_Sigma-Reg"/>
</dbReference>
<dbReference type="SUPFAM" id="SSF81606">
    <property type="entry name" value="PP2C-like"/>
    <property type="match status" value="1"/>
</dbReference>
<dbReference type="Pfam" id="PF07228">
    <property type="entry name" value="SpoIIE"/>
    <property type="match status" value="1"/>
</dbReference>